<dbReference type="Proteomes" id="UP001187315">
    <property type="component" value="Unassembled WGS sequence"/>
</dbReference>
<gene>
    <name evidence="3" type="ORF">Q7C36_021256</name>
</gene>
<keyword evidence="2" id="KW-0812">Transmembrane</keyword>
<name>A0AA88IRT4_TACVA</name>
<keyword evidence="4" id="KW-1185">Reference proteome</keyword>
<evidence type="ECO:0000313" key="3">
    <source>
        <dbReference type="EMBL" id="KAK2819610.1"/>
    </source>
</evidence>
<sequence length="114" mass="12852">MKYVVSGFAIALILSFSAVVLWMRRRSPVLSIRSENSKNDSAPVYGNVSAMTSDPTQTTSPEDQDMVQYSSVFFQQSHTQEVPLYSTVQLPKALNQEEEVEYAMVNLVRSRADR</sequence>
<organism evidence="3 4">
    <name type="scientific">Tachysurus vachellii</name>
    <name type="common">Darkbarbel catfish</name>
    <name type="synonym">Pelteobagrus vachellii</name>
    <dbReference type="NCBI Taxonomy" id="175792"/>
    <lineage>
        <taxon>Eukaryota</taxon>
        <taxon>Metazoa</taxon>
        <taxon>Chordata</taxon>
        <taxon>Craniata</taxon>
        <taxon>Vertebrata</taxon>
        <taxon>Euteleostomi</taxon>
        <taxon>Actinopterygii</taxon>
        <taxon>Neopterygii</taxon>
        <taxon>Teleostei</taxon>
        <taxon>Ostariophysi</taxon>
        <taxon>Siluriformes</taxon>
        <taxon>Bagridae</taxon>
        <taxon>Tachysurus</taxon>
    </lineage>
</organism>
<protein>
    <submittedName>
        <fullName evidence="3">Uncharacterized protein</fullName>
    </submittedName>
</protein>
<keyword evidence="2" id="KW-0472">Membrane</keyword>
<keyword evidence="2" id="KW-1133">Transmembrane helix</keyword>
<feature type="transmembrane region" description="Helical" evidence="2">
    <location>
        <begin position="6"/>
        <end position="23"/>
    </location>
</feature>
<evidence type="ECO:0000256" key="2">
    <source>
        <dbReference type="SAM" id="Phobius"/>
    </source>
</evidence>
<dbReference type="EMBL" id="JAVHJS010000023">
    <property type="protein sequence ID" value="KAK2819610.1"/>
    <property type="molecule type" value="Genomic_DNA"/>
</dbReference>
<feature type="region of interest" description="Disordered" evidence="1">
    <location>
        <begin position="35"/>
        <end position="62"/>
    </location>
</feature>
<dbReference type="AlphaFoldDB" id="A0AA88IRT4"/>
<evidence type="ECO:0000313" key="4">
    <source>
        <dbReference type="Proteomes" id="UP001187315"/>
    </source>
</evidence>
<reference evidence="3" key="1">
    <citation type="submission" date="2023-08" db="EMBL/GenBank/DDBJ databases">
        <title>Pelteobagrus vachellii genome.</title>
        <authorList>
            <person name="Liu H."/>
        </authorList>
    </citation>
    <scope>NUCLEOTIDE SEQUENCE</scope>
    <source>
        <strain evidence="3">PRFRI_2022a</strain>
        <tissue evidence="3">Muscle</tissue>
    </source>
</reference>
<evidence type="ECO:0000256" key="1">
    <source>
        <dbReference type="SAM" id="MobiDB-lite"/>
    </source>
</evidence>
<proteinExistence type="predicted"/>
<comment type="caution">
    <text evidence="3">The sequence shown here is derived from an EMBL/GenBank/DDBJ whole genome shotgun (WGS) entry which is preliminary data.</text>
</comment>
<accession>A0AA88IRT4</accession>
<feature type="compositionally biased region" description="Polar residues" evidence="1">
    <location>
        <begin position="49"/>
        <end position="62"/>
    </location>
</feature>